<evidence type="ECO:0000313" key="2">
    <source>
        <dbReference type="Proteomes" id="UP000740605"/>
    </source>
</evidence>
<gene>
    <name evidence="1" type="ORF">J0P97_06860</name>
</gene>
<dbReference type="Proteomes" id="UP000740605">
    <property type="component" value="Unassembled WGS sequence"/>
</dbReference>
<keyword evidence="2" id="KW-1185">Reference proteome</keyword>
<dbReference type="EMBL" id="JAFLHG010000005">
    <property type="protein sequence ID" value="MBT8797790.1"/>
    <property type="molecule type" value="Genomic_DNA"/>
</dbReference>
<accession>A0ABS5XTC8</accession>
<evidence type="ECO:0008006" key="3">
    <source>
        <dbReference type="Google" id="ProtNLM"/>
    </source>
</evidence>
<comment type="caution">
    <text evidence="1">The sequence shown here is derived from an EMBL/GenBank/DDBJ whole genome shotgun (WGS) entry which is preliminary data.</text>
</comment>
<sequence length="61" mass="6576">MGDDGESRVDIQKYIAEPAERTLSLDPGEEFTYTITVACSGQLGFCLDARGQDAVPAPRTI</sequence>
<name>A0ABS5XTC8_9MICO</name>
<organism evidence="1 2">
    <name type="scientific">Microbacterium flavum</name>
    <dbReference type="NCBI Taxonomy" id="415216"/>
    <lineage>
        <taxon>Bacteria</taxon>
        <taxon>Bacillati</taxon>
        <taxon>Actinomycetota</taxon>
        <taxon>Actinomycetes</taxon>
        <taxon>Micrococcales</taxon>
        <taxon>Microbacteriaceae</taxon>
        <taxon>Microbacterium</taxon>
    </lineage>
</organism>
<reference evidence="1 2" key="1">
    <citation type="submission" date="2021-03" db="EMBL/GenBank/DDBJ databases">
        <title>Microbacterium pauli sp. nov., isolated from microfiltered milk.</title>
        <authorList>
            <person name="Bellassi P."/>
            <person name="Fontana A."/>
            <person name="Callegari M.L."/>
            <person name="Lorenzo M."/>
            <person name="Cappa F."/>
        </authorList>
    </citation>
    <scope>NUCLEOTIDE SEQUENCE [LARGE SCALE GENOMIC DNA]</scope>
    <source>
        <strain evidence="1 2">DSM 18909</strain>
    </source>
</reference>
<proteinExistence type="predicted"/>
<protein>
    <recommendedName>
        <fullName evidence="3">Fibronectin type III-like domain-containing protein</fullName>
    </recommendedName>
</protein>
<dbReference type="RefSeq" id="WP_215487033.1">
    <property type="nucleotide sequence ID" value="NZ_BAAAPJ010000005.1"/>
</dbReference>
<evidence type="ECO:0000313" key="1">
    <source>
        <dbReference type="EMBL" id="MBT8797790.1"/>
    </source>
</evidence>